<dbReference type="EMBL" id="KB445796">
    <property type="protein sequence ID" value="EMD37747.1"/>
    <property type="molecule type" value="Genomic_DNA"/>
</dbReference>
<accession>M2RGY9</accession>
<evidence type="ECO:0000256" key="1">
    <source>
        <dbReference type="SAM" id="MobiDB-lite"/>
    </source>
</evidence>
<sequence length="68" mass="7537">MKADRASDGFISWRSNKMCVRKGKNSIGPERDVGSGRAARQMHTTEHERATILLSSVSKGRVTCMDRA</sequence>
<feature type="region of interest" description="Disordered" evidence="1">
    <location>
        <begin position="22"/>
        <end position="45"/>
    </location>
</feature>
<name>M2RGY9_CERS8</name>
<evidence type="ECO:0000313" key="2">
    <source>
        <dbReference type="EMBL" id="EMD37747.1"/>
    </source>
</evidence>
<reference evidence="2 3" key="1">
    <citation type="journal article" date="2012" name="Proc. Natl. Acad. Sci. U.S.A.">
        <title>Comparative genomics of Ceriporiopsis subvermispora and Phanerochaete chrysosporium provide insight into selective ligninolysis.</title>
        <authorList>
            <person name="Fernandez-Fueyo E."/>
            <person name="Ruiz-Duenas F.J."/>
            <person name="Ferreira P."/>
            <person name="Floudas D."/>
            <person name="Hibbett D.S."/>
            <person name="Canessa P."/>
            <person name="Larrondo L.F."/>
            <person name="James T.Y."/>
            <person name="Seelenfreund D."/>
            <person name="Lobos S."/>
            <person name="Polanco R."/>
            <person name="Tello M."/>
            <person name="Honda Y."/>
            <person name="Watanabe T."/>
            <person name="Watanabe T."/>
            <person name="Ryu J.S."/>
            <person name="Kubicek C.P."/>
            <person name="Schmoll M."/>
            <person name="Gaskell J."/>
            <person name="Hammel K.E."/>
            <person name="St John F.J."/>
            <person name="Vanden Wymelenberg A."/>
            <person name="Sabat G."/>
            <person name="Splinter BonDurant S."/>
            <person name="Syed K."/>
            <person name="Yadav J.S."/>
            <person name="Doddapaneni H."/>
            <person name="Subramanian V."/>
            <person name="Lavin J.L."/>
            <person name="Oguiza J.A."/>
            <person name="Perez G."/>
            <person name="Pisabarro A.G."/>
            <person name="Ramirez L."/>
            <person name="Santoyo F."/>
            <person name="Master E."/>
            <person name="Coutinho P.M."/>
            <person name="Henrissat B."/>
            <person name="Lombard V."/>
            <person name="Magnuson J.K."/>
            <person name="Kuees U."/>
            <person name="Hori C."/>
            <person name="Igarashi K."/>
            <person name="Samejima M."/>
            <person name="Held B.W."/>
            <person name="Barry K.W."/>
            <person name="LaButti K.M."/>
            <person name="Lapidus A."/>
            <person name="Lindquist E.A."/>
            <person name="Lucas S.M."/>
            <person name="Riley R."/>
            <person name="Salamov A.A."/>
            <person name="Hoffmeister D."/>
            <person name="Schwenk D."/>
            <person name="Hadar Y."/>
            <person name="Yarden O."/>
            <person name="de Vries R.P."/>
            <person name="Wiebenga A."/>
            <person name="Stenlid J."/>
            <person name="Eastwood D."/>
            <person name="Grigoriev I.V."/>
            <person name="Berka R.M."/>
            <person name="Blanchette R.A."/>
            <person name="Kersten P."/>
            <person name="Martinez A.T."/>
            <person name="Vicuna R."/>
            <person name="Cullen D."/>
        </authorList>
    </citation>
    <scope>NUCLEOTIDE SEQUENCE [LARGE SCALE GENOMIC DNA]</scope>
    <source>
        <strain evidence="2 3">B</strain>
    </source>
</reference>
<gene>
    <name evidence="2" type="ORF">CERSUDRAFT_83490</name>
</gene>
<organism evidence="2 3">
    <name type="scientific">Ceriporiopsis subvermispora (strain B)</name>
    <name type="common">White-rot fungus</name>
    <name type="synonym">Gelatoporia subvermispora</name>
    <dbReference type="NCBI Taxonomy" id="914234"/>
    <lineage>
        <taxon>Eukaryota</taxon>
        <taxon>Fungi</taxon>
        <taxon>Dikarya</taxon>
        <taxon>Basidiomycota</taxon>
        <taxon>Agaricomycotina</taxon>
        <taxon>Agaricomycetes</taxon>
        <taxon>Polyporales</taxon>
        <taxon>Gelatoporiaceae</taxon>
        <taxon>Gelatoporia</taxon>
    </lineage>
</organism>
<dbReference type="AlphaFoldDB" id="M2RGY9"/>
<proteinExistence type="predicted"/>
<feature type="non-terminal residue" evidence="2">
    <location>
        <position position="68"/>
    </location>
</feature>
<dbReference type="HOGENOM" id="CLU_2800858_0_0_1"/>
<dbReference type="Proteomes" id="UP000016930">
    <property type="component" value="Unassembled WGS sequence"/>
</dbReference>
<protein>
    <submittedName>
        <fullName evidence="2">Uncharacterized protein</fullName>
    </submittedName>
</protein>
<evidence type="ECO:0000313" key="3">
    <source>
        <dbReference type="Proteomes" id="UP000016930"/>
    </source>
</evidence>
<keyword evidence="3" id="KW-1185">Reference proteome</keyword>